<dbReference type="InterPro" id="IPR013783">
    <property type="entry name" value="Ig-like_fold"/>
</dbReference>
<proteinExistence type="predicted"/>
<accession>A0A1V9XT86</accession>
<evidence type="ECO:0000313" key="2">
    <source>
        <dbReference type="Proteomes" id="UP000192247"/>
    </source>
</evidence>
<dbReference type="EMBL" id="MNPL01004603">
    <property type="protein sequence ID" value="OQR76622.1"/>
    <property type="molecule type" value="Genomic_DNA"/>
</dbReference>
<dbReference type="SUPFAM" id="SSF48726">
    <property type="entry name" value="Immunoglobulin"/>
    <property type="match status" value="1"/>
</dbReference>
<dbReference type="OrthoDB" id="5981176at2759"/>
<comment type="caution">
    <text evidence="1">The sequence shown here is derived from an EMBL/GenBank/DDBJ whole genome shotgun (WGS) entry which is preliminary data.</text>
</comment>
<name>A0A1V9XT86_9ACAR</name>
<gene>
    <name evidence="1" type="ORF">BIW11_03040</name>
</gene>
<dbReference type="AlphaFoldDB" id="A0A1V9XT86"/>
<dbReference type="Proteomes" id="UP000192247">
    <property type="component" value="Unassembled WGS sequence"/>
</dbReference>
<evidence type="ECO:0000313" key="1">
    <source>
        <dbReference type="EMBL" id="OQR76622.1"/>
    </source>
</evidence>
<dbReference type="InterPro" id="IPR036179">
    <property type="entry name" value="Ig-like_dom_sf"/>
</dbReference>
<protein>
    <submittedName>
        <fullName evidence="1">Uncharacterized protein</fullName>
    </submittedName>
</protein>
<keyword evidence="2" id="KW-1185">Reference proteome</keyword>
<dbReference type="InParanoid" id="A0A1V9XT86"/>
<dbReference type="Gene3D" id="2.60.40.10">
    <property type="entry name" value="Immunoglobulins"/>
    <property type="match status" value="1"/>
</dbReference>
<reference evidence="1 2" key="1">
    <citation type="journal article" date="2017" name="Gigascience">
        <title>Draft genome of the honey bee ectoparasitic mite, Tropilaelaps mercedesae, is shaped by the parasitic life history.</title>
        <authorList>
            <person name="Dong X."/>
            <person name="Armstrong S.D."/>
            <person name="Xia D."/>
            <person name="Makepeace B.L."/>
            <person name="Darby A.C."/>
            <person name="Kadowaki T."/>
        </authorList>
    </citation>
    <scope>NUCLEOTIDE SEQUENCE [LARGE SCALE GENOMIC DNA]</scope>
    <source>
        <strain evidence="1">Wuxi-XJTLU</strain>
    </source>
</reference>
<organism evidence="1 2">
    <name type="scientific">Tropilaelaps mercedesae</name>
    <dbReference type="NCBI Taxonomy" id="418985"/>
    <lineage>
        <taxon>Eukaryota</taxon>
        <taxon>Metazoa</taxon>
        <taxon>Ecdysozoa</taxon>
        <taxon>Arthropoda</taxon>
        <taxon>Chelicerata</taxon>
        <taxon>Arachnida</taxon>
        <taxon>Acari</taxon>
        <taxon>Parasitiformes</taxon>
        <taxon>Mesostigmata</taxon>
        <taxon>Gamasina</taxon>
        <taxon>Dermanyssoidea</taxon>
        <taxon>Laelapidae</taxon>
        <taxon>Tropilaelaps</taxon>
    </lineage>
</organism>
<sequence length="52" mass="5774">MTVVLGDSVKIDCSALGYPTPSVRIYRDGATSAEVENADFDSMLVLWIGHWW</sequence>